<name>A0A7Y6JVV5_9BURK</name>
<sequence length="238" mass="25993">MGGPPSTEVMRHSDRTIDSHTKARCHRFLSTQLGVALPDEQTEAADPVAADKVYHSAGRWLVTHTADGKKFPLLKNDNITYGFRRNGYALRRFGMLVAIASLTWSCLHRGLADFVARLIAGPVESWFSVGEWIATGASLAMLCVWLWFFTEAMVQAAGRSYAEKLMLACETMAKPANKRSSAKATIDDAKEVANVADALPRTRSTTTSAKKRTQRTKQVDAANVTMTETSGAPEGAKK</sequence>
<protein>
    <submittedName>
        <fullName evidence="3">Uncharacterized protein</fullName>
    </submittedName>
</protein>
<comment type="caution">
    <text evidence="3">The sequence shown here is derived from an EMBL/GenBank/DDBJ whole genome shotgun (WGS) entry which is preliminary data.</text>
</comment>
<feature type="transmembrane region" description="Helical" evidence="2">
    <location>
        <begin position="132"/>
        <end position="150"/>
    </location>
</feature>
<proteinExistence type="predicted"/>
<reference evidence="3 4" key="1">
    <citation type="submission" date="2020-02" db="EMBL/GenBank/DDBJ databases">
        <title>Paraburkholderia simonii sp. nov. and Paraburkholderia youngii sp. nov. Brazilian and Mexican Mimosa-associated rhizobia.</title>
        <authorList>
            <person name="Mavima L."/>
            <person name="Beukes C.W."/>
            <person name="Chan W.Y."/>
            <person name="Palmer M."/>
            <person name="De Meyer S.E."/>
            <person name="James E.K."/>
            <person name="Venter S.N."/>
            <person name="Steenkamp E.T."/>
        </authorList>
    </citation>
    <scope>NUCLEOTIDE SEQUENCE [LARGE SCALE GENOMIC DNA]</scope>
    <source>
        <strain evidence="3 4">JPY169</strain>
    </source>
</reference>
<keyword evidence="2" id="KW-0812">Transmembrane</keyword>
<feature type="transmembrane region" description="Helical" evidence="2">
    <location>
        <begin position="93"/>
        <end position="112"/>
    </location>
</feature>
<dbReference type="EMBL" id="JAALDK010000001">
    <property type="protein sequence ID" value="NUX98889.1"/>
    <property type="molecule type" value="Genomic_DNA"/>
</dbReference>
<organism evidence="3 4">
    <name type="scientific">Paraburkholderia youngii</name>
    <dbReference type="NCBI Taxonomy" id="2782701"/>
    <lineage>
        <taxon>Bacteria</taxon>
        <taxon>Pseudomonadati</taxon>
        <taxon>Pseudomonadota</taxon>
        <taxon>Betaproteobacteria</taxon>
        <taxon>Burkholderiales</taxon>
        <taxon>Burkholderiaceae</taxon>
        <taxon>Paraburkholderia</taxon>
    </lineage>
</organism>
<dbReference type="AlphaFoldDB" id="A0A7Y6JVV5"/>
<dbReference type="RefSeq" id="WP_176105606.1">
    <property type="nucleotide sequence ID" value="NZ_JAALDK010000001.1"/>
</dbReference>
<evidence type="ECO:0000313" key="4">
    <source>
        <dbReference type="Proteomes" id="UP000594380"/>
    </source>
</evidence>
<evidence type="ECO:0000256" key="1">
    <source>
        <dbReference type="SAM" id="MobiDB-lite"/>
    </source>
</evidence>
<keyword evidence="2" id="KW-1133">Transmembrane helix</keyword>
<feature type="region of interest" description="Disordered" evidence="1">
    <location>
        <begin position="197"/>
        <end position="238"/>
    </location>
</feature>
<gene>
    <name evidence="3" type="ORF">G5S42_03870</name>
</gene>
<accession>A0A7Y6JVV5</accession>
<evidence type="ECO:0000313" key="3">
    <source>
        <dbReference type="EMBL" id="NUX98889.1"/>
    </source>
</evidence>
<dbReference type="Proteomes" id="UP000594380">
    <property type="component" value="Unassembled WGS sequence"/>
</dbReference>
<keyword evidence="2" id="KW-0472">Membrane</keyword>
<evidence type="ECO:0000256" key="2">
    <source>
        <dbReference type="SAM" id="Phobius"/>
    </source>
</evidence>
<dbReference type="GeneID" id="301099480"/>